<keyword evidence="2" id="KW-1185">Reference proteome</keyword>
<protein>
    <recommendedName>
        <fullName evidence="3">RING-type domain-containing protein</fullName>
    </recommendedName>
</protein>
<dbReference type="EMBL" id="MJBS01000019">
    <property type="protein sequence ID" value="OHF01533.1"/>
    <property type="molecule type" value="Genomic_DNA"/>
</dbReference>
<proteinExistence type="predicted"/>
<dbReference type="OrthoDB" id="8062037at2759"/>
<evidence type="ECO:0008006" key="3">
    <source>
        <dbReference type="Google" id="ProtNLM"/>
    </source>
</evidence>
<sequence>MCIKHAQFYSCPASARPKAPKRRHRVTANILCSHIFPCPASQWEKRTSFYDYMCPGCSGEFPAVPRGTPSHDEWHRDDLQDNAWAQSYMTEYCHSVLLWIRSRFPSDDVTNKEIVEAWSRSFFMERRCKEDDHRVGVCSCEANSPLTFYYNPATAARKHLTDKATEKTETDRRIQNPTMHSLFSFRHTLLSGFCQAQNLYFKGGLSRQPLFSNKLVESRRKTLDDDIRIHSEAASVLVMENAESGTGWTDAHTLEASFISRRANLVKFMGEVLLHDNGISNSRFSLAVTVICSIIKPIVYRGPSTVEGLDNLAEIASSTDQALMPDKPFMGFVQLIQKYYHDRTEEWNTEVIAYKARRSLVDSVSVDVDDWEGPAGQVCPVCEKKYYDETPGTMFRDLDHGVPGCPLGEPMVRMKKCRCHIGKRCLFQWLTNKAAGNKELTCPGCKEPLPQVAFKLVETSFSPGNL</sequence>
<evidence type="ECO:0000313" key="2">
    <source>
        <dbReference type="Proteomes" id="UP000176998"/>
    </source>
</evidence>
<reference evidence="1 2" key="1">
    <citation type="submission" date="2016-09" db="EMBL/GenBank/DDBJ databases">
        <authorList>
            <person name="Capua I."/>
            <person name="De Benedictis P."/>
            <person name="Joannis T."/>
            <person name="Lombin L.H."/>
            <person name="Cattoli G."/>
        </authorList>
    </citation>
    <scope>NUCLEOTIDE SEQUENCE [LARGE SCALE GENOMIC DNA]</scope>
    <source>
        <strain evidence="1 2">IMI 309357</strain>
    </source>
</reference>
<organism evidence="1 2">
    <name type="scientific">Colletotrichum orchidophilum</name>
    <dbReference type="NCBI Taxonomy" id="1209926"/>
    <lineage>
        <taxon>Eukaryota</taxon>
        <taxon>Fungi</taxon>
        <taxon>Dikarya</taxon>
        <taxon>Ascomycota</taxon>
        <taxon>Pezizomycotina</taxon>
        <taxon>Sordariomycetes</taxon>
        <taxon>Hypocreomycetidae</taxon>
        <taxon>Glomerellales</taxon>
        <taxon>Glomerellaceae</taxon>
        <taxon>Colletotrichum</taxon>
    </lineage>
</organism>
<comment type="caution">
    <text evidence="1">The sequence shown here is derived from an EMBL/GenBank/DDBJ whole genome shotgun (WGS) entry which is preliminary data.</text>
</comment>
<evidence type="ECO:0000313" key="1">
    <source>
        <dbReference type="EMBL" id="OHF01533.1"/>
    </source>
</evidence>
<name>A0A1G4BJP9_9PEZI</name>
<dbReference type="RefSeq" id="XP_022478675.1">
    <property type="nucleotide sequence ID" value="XM_022614939.1"/>
</dbReference>
<gene>
    <name evidence="1" type="ORF">CORC01_03289</name>
</gene>
<dbReference type="Proteomes" id="UP000176998">
    <property type="component" value="Unassembled WGS sequence"/>
</dbReference>
<accession>A0A1G4BJP9</accession>
<dbReference type="AlphaFoldDB" id="A0A1G4BJP9"/>
<dbReference type="GeneID" id="34556449"/>